<dbReference type="EMBL" id="CAJPDQ010000002">
    <property type="protein sequence ID" value="CAF9905214.1"/>
    <property type="molecule type" value="Genomic_DNA"/>
</dbReference>
<feature type="compositionally biased region" description="Basic and acidic residues" evidence="1">
    <location>
        <begin position="309"/>
        <end position="329"/>
    </location>
</feature>
<evidence type="ECO:0000313" key="3">
    <source>
        <dbReference type="Proteomes" id="UP000664169"/>
    </source>
</evidence>
<evidence type="ECO:0000256" key="1">
    <source>
        <dbReference type="SAM" id="MobiDB-lite"/>
    </source>
</evidence>
<keyword evidence="3" id="KW-1185">Reference proteome</keyword>
<organism evidence="2 3">
    <name type="scientific">Gomphillus americanus</name>
    <dbReference type="NCBI Taxonomy" id="1940652"/>
    <lineage>
        <taxon>Eukaryota</taxon>
        <taxon>Fungi</taxon>
        <taxon>Dikarya</taxon>
        <taxon>Ascomycota</taxon>
        <taxon>Pezizomycotina</taxon>
        <taxon>Lecanoromycetes</taxon>
        <taxon>OSLEUM clade</taxon>
        <taxon>Ostropomycetidae</taxon>
        <taxon>Ostropales</taxon>
        <taxon>Graphidaceae</taxon>
        <taxon>Gomphilloideae</taxon>
        <taxon>Gomphillus</taxon>
    </lineage>
</organism>
<dbReference type="Proteomes" id="UP000664169">
    <property type="component" value="Unassembled WGS sequence"/>
</dbReference>
<dbReference type="OrthoDB" id="3045089at2759"/>
<protein>
    <submittedName>
        <fullName evidence="2">Uncharacterized protein</fullName>
    </submittedName>
</protein>
<reference evidence="2" key="1">
    <citation type="submission" date="2021-03" db="EMBL/GenBank/DDBJ databases">
        <authorList>
            <person name="Tagirdzhanova G."/>
        </authorList>
    </citation>
    <scope>NUCLEOTIDE SEQUENCE</scope>
</reference>
<dbReference type="AlphaFoldDB" id="A0A8H3I9E8"/>
<feature type="region of interest" description="Disordered" evidence="1">
    <location>
        <begin position="423"/>
        <end position="474"/>
    </location>
</feature>
<feature type="region of interest" description="Disordered" evidence="1">
    <location>
        <begin position="289"/>
        <end position="331"/>
    </location>
</feature>
<sequence>MEIGWAVDKGVDALKTSYQIWKAFRDPDSNAPRQYRDLAGEFNAFHTVFEEYLNVLEKSKRPLLLPPSSIQLTLKKCRLFQERFGILSDVTTKKSIRHGIAFSLRTLQWSFLANELANELRAELAFHTRILSLHIGTTNLHTALEERVENHEIREQNRELIRLFKTHSQVATGKQELVFPQVPQHIPLPVIHTRLELPEVPQHQPSAVAAPSSSGRLAELETACRDLEALDHLLKDEERAISDLHLPSGNDSGSRNATDYISFARKDLELQKQRITNYHKRIQHLPSQASMAESAVSEPYTIQAPPRLPDTDRNDTWHESESAESDEARPISYRIHRAGSSVAGDFPAIGISLADTTDNSSSRSPLQSRRESIRRRGTNLPDDVSVAFQRHIKKFEAELEELDQYDVDNQIAKTREDLYDLIQRSFPPSPDSRLAPSSPGGSNHASPRMDGMLSSSPPVHTNHSRRSTFDTINTRRGSVDGSSWRYLAKDVQISGIPYSCARCNVIEHSALQFARRSSGGLCFRLLCLSSLHRPSEGLLFRHDLPSGNSSYPHIYHRGADPDSENFVRIFGQPTRLERYASGQKFTLQAQSHLGLCYRFSSQDDSETFQQLVYGARLVRRFDVKSITSSAYSGHPTRQTAVRIWESMSSGSLSITFRALLVDRVEEFPYAEHTSAFTSPPSTSKNKVTLKLSTGARSIPFNHRRTSSASSDETSLAGGPSLSVLAKIKKIEIELEDQNERDEFLKAWKGEK</sequence>
<proteinExistence type="predicted"/>
<evidence type="ECO:0000313" key="2">
    <source>
        <dbReference type="EMBL" id="CAF9905214.1"/>
    </source>
</evidence>
<feature type="region of interest" description="Disordered" evidence="1">
    <location>
        <begin position="353"/>
        <end position="378"/>
    </location>
</feature>
<name>A0A8H3I9E8_9LECA</name>
<accession>A0A8H3I9E8</accession>
<feature type="compositionally biased region" description="Polar residues" evidence="1">
    <location>
        <begin position="354"/>
        <end position="367"/>
    </location>
</feature>
<comment type="caution">
    <text evidence="2">The sequence shown here is derived from an EMBL/GenBank/DDBJ whole genome shotgun (WGS) entry which is preliminary data.</text>
</comment>
<gene>
    <name evidence="2" type="ORF">GOMPHAMPRED_003079</name>
</gene>